<dbReference type="Pfam" id="PF02581">
    <property type="entry name" value="TMP-TENI"/>
    <property type="match status" value="1"/>
</dbReference>
<comment type="caution">
    <text evidence="4">The sequence shown here is derived from an EMBL/GenBank/DDBJ whole genome shotgun (WGS) entry which is preliminary data.</text>
</comment>
<organism evidence="4 5">
    <name type="scientific">Candidatus Cryptobacteroides merdigallinarum</name>
    <dbReference type="NCBI Taxonomy" id="2840770"/>
    <lineage>
        <taxon>Bacteria</taxon>
        <taxon>Pseudomonadati</taxon>
        <taxon>Bacteroidota</taxon>
        <taxon>Bacteroidia</taxon>
        <taxon>Bacteroidales</taxon>
        <taxon>Candidatus Cryptobacteroides</taxon>
    </lineage>
</organism>
<gene>
    <name evidence="4" type="ORF">IAC29_03425</name>
</gene>
<dbReference type="Gene3D" id="3.20.20.70">
    <property type="entry name" value="Aldolase class I"/>
    <property type="match status" value="1"/>
</dbReference>
<evidence type="ECO:0000313" key="5">
    <source>
        <dbReference type="Proteomes" id="UP000810252"/>
    </source>
</evidence>
<reference evidence="4" key="1">
    <citation type="submission" date="2020-10" db="EMBL/GenBank/DDBJ databases">
        <authorList>
            <person name="Gilroy R."/>
        </authorList>
    </citation>
    <scope>NUCLEOTIDE SEQUENCE</scope>
    <source>
        <strain evidence="4">20514</strain>
    </source>
</reference>
<dbReference type="GO" id="GO:0005737">
    <property type="term" value="C:cytoplasm"/>
    <property type="evidence" value="ECO:0007669"/>
    <property type="project" value="TreeGrafter"/>
</dbReference>
<dbReference type="EMBL" id="JADIMQ010000050">
    <property type="protein sequence ID" value="MBO8448306.1"/>
    <property type="molecule type" value="Genomic_DNA"/>
</dbReference>
<dbReference type="PANTHER" id="PTHR20857:SF15">
    <property type="entry name" value="THIAMINE-PHOSPHATE SYNTHASE"/>
    <property type="match status" value="1"/>
</dbReference>
<evidence type="ECO:0000256" key="2">
    <source>
        <dbReference type="ARBA" id="ARBA00022977"/>
    </source>
</evidence>
<feature type="domain" description="Thiamine phosphate synthase/TenI" evidence="3">
    <location>
        <begin position="6"/>
        <end position="172"/>
    </location>
</feature>
<proteinExistence type="predicted"/>
<dbReference type="SUPFAM" id="SSF51391">
    <property type="entry name" value="Thiamin phosphate synthase"/>
    <property type="match status" value="1"/>
</dbReference>
<dbReference type="PANTHER" id="PTHR20857">
    <property type="entry name" value="THIAMINE-PHOSPHATE PYROPHOSPHORYLASE"/>
    <property type="match status" value="1"/>
</dbReference>
<dbReference type="GO" id="GO:0009228">
    <property type="term" value="P:thiamine biosynthetic process"/>
    <property type="evidence" value="ECO:0007669"/>
    <property type="project" value="UniProtKB-KW"/>
</dbReference>
<dbReference type="AlphaFoldDB" id="A0A9D9HED5"/>
<dbReference type="GO" id="GO:0004789">
    <property type="term" value="F:thiamine-phosphate diphosphorylase activity"/>
    <property type="evidence" value="ECO:0007669"/>
    <property type="project" value="TreeGrafter"/>
</dbReference>
<evidence type="ECO:0000256" key="1">
    <source>
        <dbReference type="ARBA" id="ARBA00004948"/>
    </source>
</evidence>
<dbReference type="InterPro" id="IPR022998">
    <property type="entry name" value="ThiamineP_synth_TenI"/>
</dbReference>
<name>A0A9D9HED5_9BACT</name>
<keyword evidence="2" id="KW-0784">Thiamine biosynthesis</keyword>
<dbReference type="InterPro" id="IPR013785">
    <property type="entry name" value="Aldolase_TIM"/>
</dbReference>
<protein>
    <submittedName>
        <fullName evidence="4">Thiamine phosphate synthase</fullName>
    </submittedName>
</protein>
<dbReference type="InterPro" id="IPR036206">
    <property type="entry name" value="ThiamineP_synth_sf"/>
</dbReference>
<dbReference type="Proteomes" id="UP000810252">
    <property type="component" value="Unassembled WGS sequence"/>
</dbReference>
<dbReference type="CDD" id="cd00564">
    <property type="entry name" value="TMP_TenI"/>
    <property type="match status" value="1"/>
</dbReference>
<evidence type="ECO:0000313" key="4">
    <source>
        <dbReference type="EMBL" id="MBO8448306.1"/>
    </source>
</evidence>
<sequence>MLWIAITSPAFHDGEAEFIGRLLAHGVDIVHLRKPDAREEDCAALLGKLSAEERSRIVIHDFFQLAPRYGLRGIHLNSRHSEIPAGYAGHVSRSCHSLEELVKYRAGYTYLFLSPVFDSISKEGYASAFDEASLRKASGEGIIGSRTVALGGVTPGKVAMLRSLGFGGAAMLGCVNRLASLPVQEQVEALERMRLEFII</sequence>
<evidence type="ECO:0000259" key="3">
    <source>
        <dbReference type="Pfam" id="PF02581"/>
    </source>
</evidence>
<reference evidence="4" key="2">
    <citation type="journal article" date="2021" name="PeerJ">
        <title>Extensive microbial diversity within the chicken gut microbiome revealed by metagenomics and culture.</title>
        <authorList>
            <person name="Gilroy R."/>
            <person name="Ravi A."/>
            <person name="Getino M."/>
            <person name="Pursley I."/>
            <person name="Horton D.L."/>
            <person name="Alikhan N.F."/>
            <person name="Baker D."/>
            <person name="Gharbi K."/>
            <person name="Hall N."/>
            <person name="Watson M."/>
            <person name="Adriaenssens E.M."/>
            <person name="Foster-Nyarko E."/>
            <person name="Jarju S."/>
            <person name="Secka A."/>
            <person name="Antonio M."/>
            <person name="Oren A."/>
            <person name="Chaudhuri R.R."/>
            <person name="La Ragione R."/>
            <person name="Hildebrand F."/>
            <person name="Pallen M.J."/>
        </authorList>
    </citation>
    <scope>NUCLEOTIDE SEQUENCE</scope>
    <source>
        <strain evidence="4">20514</strain>
    </source>
</reference>
<accession>A0A9D9HED5</accession>
<comment type="pathway">
    <text evidence="1">Cofactor biosynthesis; thiamine diphosphate biosynthesis.</text>
</comment>